<keyword evidence="3 6" id="KW-0812">Transmembrane</keyword>
<dbReference type="PANTHER" id="PTHR33966:SF1">
    <property type="entry name" value="PROTEIN ODR-4 HOMOLOG"/>
    <property type="match status" value="1"/>
</dbReference>
<evidence type="ECO:0000256" key="6">
    <source>
        <dbReference type="SAM" id="Phobius"/>
    </source>
</evidence>
<dbReference type="PANTHER" id="PTHR33966">
    <property type="entry name" value="PROTEIN ODR-4 HOMOLOG"/>
    <property type="match status" value="1"/>
</dbReference>
<comment type="caution">
    <text evidence="7">The sequence shown here is derived from an EMBL/GenBank/DDBJ whole genome shotgun (WGS) entry which is preliminary data.</text>
</comment>
<evidence type="ECO:0000256" key="3">
    <source>
        <dbReference type="ARBA" id="ARBA00022692"/>
    </source>
</evidence>
<feature type="transmembrane region" description="Helical" evidence="6">
    <location>
        <begin position="340"/>
        <end position="362"/>
    </location>
</feature>
<keyword evidence="4 6" id="KW-1133">Transmembrane helix</keyword>
<gene>
    <name evidence="7" type="ORF">SteCoe_4945</name>
</gene>
<evidence type="ECO:0000256" key="4">
    <source>
        <dbReference type="ARBA" id="ARBA00022989"/>
    </source>
</evidence>
<dbReference type="EMBL" id="MPUH01000064">
    <property type="protein sequence ID" value="OMJ92286.1"/>
    <property type="molecule type" value="Genomic_DNA"/>
</dbReference>
<dbReference type="AlphaFoldDB" id="A0A1R2CTE4"/>
<dbReference type="GO" id="GO:0008104">
    <property type="term" value="P:intracellular protein localization"/>
    <property type="evidence" value="ECO:0007669"/>
    <property type="project" value="TreeGrafter"/>
</dbReference>
<comment type="similarity">
    <text evidence="2">Belongs to the ODR-4 family.</text>
</comment>
<dbReference type="GO" id="GO:0016020">
    <property type="term" value="C:membrane"/>
    <property type="evidence" value="ECO:0007669"/>
    <property type="project" value="UniProtKB-SubCell"/>
</dbReference>
<evidence type="ECO:0000256" key="5">
    <source>
        <dbReference type="ARBA" id="ARBA00023136"/>
    </source>
</evidence>
<dbReference type="Proteomes" id="UP000187209">
    <property type="component" value="Unassembled WGS sequence"/>
</dbReference>
<reference evidence="7 8" key="1">
    <citation type="submission" date="2016-11" db="EMBL/GenBank/DDBJ databases">
        <title>The macronuclear genome of Stentor coeruleus: a giant cell with tiny introns.</title>
        <authorList>
            <person name="Slabodnick M."/>
            <person name="Ruby J.G."/>
            <person name="Reiff S.B."/>
            <person name="Swart E.C."/>
            <person name="Gosai S."/>
            <person name="Prabakaran S."/>
            <person name="Witkowska E."/>
            <person name="Larue G.E."/>
            <person name="Fisher S."/>
            <person name="Freeman R.M."/>
            <person name="Gunawardena J."/>
            <person name="Chu W."/>
            <person name="Stover N.A."/>
            <person name="Gregory B.D."/>
            <person name="Nowacki M."/>
            <person name="Derisi J."/>
            <person name="Roy S.W."/>
            <person name="Marshall W.F."/>
            <person name="Sood P."/>
        </authorList>
    </citation>
    <scope>NUCLEOTIDE SEQUENCE [LARGE SCALE GENOMIC DNA]</scope>
    <source>
        <strain evidence="7">WM001</strain>
    </source>
</reference>
<dbReference type="OrthoDB" id="21458at2759"/>
<proteinExistence type="inferred from homology"/>
<evidence type="ECO:0000256" key="2">
    <source>
        <dbReference type="ARBA" id="ARBA00010131"/>
    </source>
</evidence>
<comment type="subcellular location">
    <subcellularLocation>
        <location evidence="1">Membrane</location>
    </subcellularLocation>
</comment>
<dbReference type="InterPro" id="IPR029454">
    <property type="entry name" value="ODR-4-like"/>
</dbReference>
<keyword evidence="5 6" id="KW-0472">Membrane</keyword>
<evidence type="ECO:0000256" key="1">
    <source>
        <dbReference type="ARBA" id="ARBA00004370"/>
    </source>
</evidence>
<sequence>MDSLTIVPGLETQGKLGLVIGILGLKTFISTLAPMPSIEYQLPETLAELLNFKNGNFSIKQWIIEHATQVHSLLVPSYQILGIFTNSTENLFEKKSLHPLSQEISSLLKSIHKVTQHKFLLHLHLDVNKGLKPIARVLNFIDNGNAVVPVNEGKIPMLCWLNCKVPILLDFSNDEIGKIDDVLMVWDEIVKESVVKFVDSKKITSVEQPVHIYTKTPCKNLKNPYMRIKGLIESRAVVCEGTSIDDAIKSVKNDLISTMKNRIFVAKMFKSNLLDESFQLPKRIFAAENPMVCDYLMEHETTNNSIKNIKDLLGLSINEVVGSEIFKPQTRVQISEKKSYFWLMAAIGAFIVLLISLLIILVQG</sequence>
<name>A0A1R2CTE4_9CILI</name>
<keyword evidence="8" id="KW-1185">Reference proteome</keyword>
<accession>A0A1R2CTE4</accession>
<protein>
    <submittedName>
        <fullName evidence="7">Uncharacterized protein</fullName>
    </submittedName>
</protein>
<organism evidence="7 8">
    <name type="scientific">Stentor coeruleus</name>
    <dbReference type="NCBI Taxonomy" id="5963"/>
    <lineage>
        <taxon>Eukaryota</taxon>
        <taxon>Sar</taxon>
        <taxon>Alveolata</taxon>
        <taxon>Ciliophora</taxon>
        <taxon>Postciliodesmatophora</taxon>
        <taxon>Heterotrichea</taxon>
        <taxon>Heterotrichida</taxon>
        <taxon>Stentoridae</taxon>
        <taxon>Stentor</taxon>
    </lineage>
</organism>
<dbReference type="GO" id="GO:0012505">
    <property type="term" value="C:endomembrane system"/>
    <property type="evidence" value="ECO:0007669"/>
    <property type="project" value="TreeGrafter"/>
</dbReference>
<evidence type="ECO:0000313" key="8">
    <source>
        <dbReference type="Proteomes" id="UP000187209"/>
    </source>
</evidence>
<evidence type="ECO:0000313" key="7">
    <source>
        <dbReference type="EMBL" id="OMJ92286.1"/>
    </source>
</evidence>
<dbReference type="Pfam" id="PF14778">
    <property type="entry name" value="ODR4-like"/>
    <property type="match status" value="2"/>
</dbReference>